<comment type="caution">
    <text evidence="3">The sequence shown here is derived from an EMBL/GenBank/DDBJ whole genome shotgun (WGS) entry which is preliminary data.</text>
</comment>
<evidence type="ECO:0008006" key="5">
    <source>
        <dbReference type="Google" id="ProtNLM"/>
    </source>
</evidence>
<dbReference type="Pfam" id="PF01726">
    <property type="entry name" value="LexA_DNA_bind"/>
    <property type="match status" value="1"/>
</dbReference>
<feature type="domain" description="Peptidase S24/S26A/S26B/S26C" evidence="1">
    <location>
        <begin position="94"/>
        <end position="196"/>
    </location>
</feature>
<evidence type="ECO:0000313" key="4">
    <source>
        <dbReference type="Proteomes" id="UP000823615"/>
    </source>
</evidence>
<dbReference type="GO" id="GO:0004252">
    <property type="term" value="F:serine-type endopeptidase activity"/>
    <property type="evidence" value="ECO:0007669"/>
    <property type="project" value="InterPro"/>
</dbReference>
<feature type="domain" description="LexA repressor DNA-binding" evidence="2">
    <location>
        <begin position="1"/>
        <end position="63"/>
    </location>
</feature>
<reference evidence="3" key="1">
    <citation type="submission" date="2020-10" db="EMBL/GenBank/DDBJ databases">
        <authorList>
            <person name="Gilroy R."/>
        </authorList>
    </citation>
    <scope>NUCLEOTIDE SEQUENCE</scope>
    <source>
        <strain evidence="3">7293</strain>
    </source>
</reference>
<dbReference type="PANTHER" id="PTHR33516:SF2">
    <property type="entry name" value="LEXA REPRESSOR-RELATED"/>
    <property type="match status" value="1"/>
</dbReference>
<proteinExistence type="predicted"/>
<evidence type="ECO:0000313" key="3">
    <source>
        <dbReference type="EMBL" id="MBO8435944.1"/>
    </source>
</evidence>
<dbReference type="InterPro" id="IPR036286">
    <property type="entry name" value="LexA/Signal_pep-like_sf"/>
</dbReference>
<dbReference type="Proteomes" id="UP000823615">
    <property type="component" value="Unassembled WGS sequence"/>
</dbReference>
<dbReference type="AlphaFoldDB" id="A0A9D9E2L0"/>
<dbReference type="InterPro" id="IPR015927">
    <property type="entry name" value="Peptidase_S24_S26A/B/C"/>
</dbReference>
<name>A0A9D9E2L0_9SPIO</name>
<dbReference type="InterPro" id="IPR036390">
    <property type="entry name" value="WH_DNA-bd_sf"/>
</dbReference>
<dbReference type="SUPFAM" id="SSF46785">
    <property type="entry name" value="Winged helix' DNA-binding domain"/>
    <property type="match status" value="1"/>
</dbReference>
<evidence type="ECO:0000259" key="1">
    <source>
        <dbReference type="Pfam" id="PF00717"/>
    </source>
</evidence>
<dbReference type="GO" id="GO:0006508">
    <property type="term" value="P:proteolysis"/>
    <property type="evidence" value="ECO:0007669"/>
    <property type="project" value="InterPro"/>
</dbReference>
<dbReference type="CDD" id="cd06529">
    <property type="entry name" value="S24_LexA-like"/>
    <property type="match status" value="1"/>
</dbReference>
<protein>
    <recommendedName>
        <fullName evidence="5">Repressor LexA</fullName>
    </recommendedName>
</protein>
<sequence length="209" mass="23837">MKKLTQRQQEVLDFISSYILSNGRSPTLREIGDEFGFSHYAARCVVVALVNKGMLERNDKELRSIAFPLEERKERENIPVSFYQSEPTLQEIEEDSAPDKIFIKRALAEKNTFAFRVTGESMRNAGILPGDIALMEKGVTKINQDDIILPAFSDDNRPLELRKYHPAGNEYVELWPENDTMGIIKVSKYNLIAAGRLIGIQRAYKGRNK</sequence>
<dbReference type="PANTHER" id="PTHR33516">
    <property type="entry name" value="LEXA REPRESSOR"/>
    <property type="match status" value="1"/>
</dbReference>
<accession>A0A9D9E2L0</accession>
<organism evidence="3 4">
    <name type="scientific">Candidatus Ornithospirochaeta stercoripullorum</name>
    <dbReference type="NCBI Taxonomy" id="2840899"/>
    <lineage>
        <taxon>Bacteria</taxon>
        <taxon>Pseudomonadati</taxon>
        <taxon>Spirochaetota</taxon>
        <taxon>Spirochaetia</taxon>
        <taxon>Spirochaetales</taxon>
        <taxon>Spirochaetaceae</taxon>
        <taxon>Spirochaetaceae incertae sedis</taxon>
        <taxon>Candidatus Ornithospirochaeta</taxon>
    </lineage>
</organism>
<dbReference type="SUPFAM" id="SSF51306">
    <property type="entry name" value="LexA/Signal peptidase"/>
    <property type="match status" value="1"/>
</dbReference>
<reference evidence="3" key="2">
    <citation type="journal article" date="2021" name="PeerJ">
        <title>Extensive microbial diversity within the chicken gut microbiome revealed by metagenomics and culture.</title>
        <authorList>
            <person name="Gilroy R."/>
            <person name="Ravi A."/>
            <person name="Getino M."/>
            <person name="Pursley I."/>
            <person name="Horton D.L."/>
            <person name="Alikhan N.F."/>
            <person name="Baker D."/>
            <person name="Gharbi K."/>
            <person name="Hall N."/>
            <person name="Watson M."/>
            <person name="Adriaenssens E.M."/>
            <person name="Foster-Nyarko E."/>
            <person name="Jarju S."/>
            <person name="Secka A."/>
            <person name="Antonio M."/>
            <person name="Oren A."/>
            <person name="Chaudhuri R.R."/>
            <person name="La Ragione R."/>
            <person name="Hildebrand F."/>
            <person name="Pallen M.J."/>
        </authorList>
    </citation>
    <scope>NUCLEOTIDE SEQUENCE</scope>
    <source>
        <strain evidence="3">7293</strain>
    </source>
</reference>
<dbReference type="InterPro" id="IPR006199">
    <property type="entry name" value="LexA_DNA-bd_dom"/>
</dbReference>
<dbReference type="EMBL" id="JADIMT010000039">
    <property type="protein sequence ID" value="MBO8435944.1"/>
    <property type="molecule type" value="Genomic_DNA"/>
</dbReference>
<dbReference type="Gene3D" id="2.10.109.10">
    <property type="entry name" value="Umud Fragment, subunit A"/>
    <property type="match status" value="1"/>
</dbReference>
<dbReference type="InterPro" id="IPR050077">
    <property type="entry name" value="LexA_repressor"/>
</dbReference>
<dbReference type="InterPro" id="IPR036388">
    <property type="entry name" value="WH-like_DNA-bd_sf"/>
</dbReference>
<dbReference type="Gene3D" id="1.10.10.10">
    <property type="entry name" value="Winged helix-like DNA-binding domain superfamily/Winged helix DNA-binding domain"/>
    <property type="match status" value="1"/>
</dbReference>
<gene>
    <name evidence="3" type="ORF">IAA97_03085</name>
</gene>
<dbReference type="Pfam" id="PF00717">
    <property type="entry name" value="Peptidase_S24"/>
    <property type="match status" value="1"/>
</dbReference>
<dbReference type="InterPro" id="IPR039418">
    <property type="entry name" value="LexA-like"/>
</dbReference>
<evidence type="ECO:0000259" key="2">
    <source>
        <dbReference type="Pfam" id="PF01726"/>
    </source>
</evidence>